<name>A0AAV2YLS0_9STRA</name>
<proteinExistence type="predicted"/>
<evidence type="ECO:0000313" key="1">
    <source>
        <dbReference type="EMBL" id="DAZ95040.1"/>
    </source>
</evidence>
<dbReference type="AlphaFoldDB" id="A0AAV2YLS0"/>
<evidence type="ECO:0000313" key="2">
    <source>
        <dbReference type="Proteomes" id="UP001146120"/>
    </source>
</evidence>
<dbReference type="Proteomes" id="UP001146120">
    <property type="component" value="Unassembled WGS sequence"/>
</dbReference>
<dbReference type="EMBL" id="DAKRPA010000220">
    <property type="protein sequence ID" value="DAZ95040.1"/>
    <property type="molecule type" value="Genomic_DNA"/>
</dbReference>
<comment type="caution">
    <text evidence="1">The sequence shown here is derived from an EMBL/GenBank/DDBJ whole genome shotgun (WGS) entry which is preliminary data.</text>
</comment>
<gene>
    <name evidence="1" type="ORF">N0F65_002774</name>
</gene>
<reference evidence="1" key="2">
    <citation type="journal article" date="2023" name="Microbiol Resour">
        <title>Decontamination and Annotation of the Draft Genome Sequence of the Oomycete Lagenidium giganteum ARSEF 373.</title>
        <authorList>
            <person name="Morgan W.R."/>
            <person name="Tartar A."/>
        </authorList>
    </citation>
    <scope>NUCLEOTIDE SEQUENCE</scope>
    <source>
        <strain evidence="1">ARSEF 373</strain>
    </source>
</reference>
<organism evidence="1 2">
    <name type="scientific">Lagenidium giganteum</name>
    <dbReference type="NCBI Taxonomy" id="4803"/>
    <lineage>
        <taxon>Eukaryota</taxon>
        <taxon>Sar</taxon>
        <taxon>Stramenopiles</taxon>
        <taxon>Oomycota</taxon>
        <taxon>Peronosporomycetes</taxon>
        <taxon>Pythiales</taxon>
        <taxon>Pythiaceae</taxon>
    </lineage>
</organism>
<accession>A0AAV2YLS0</accession>
<reference evidence="1" key="1">
    <citation type="submission" date="2022-11" db="EMBL/GenBank/DDBJ databases">
        <authorList>
            <person name="Morgan W.R."/>
            <person name="Tartar A."/>
        </authorList>
    </citation>
    <scope>NUCLEOTIDE SEQUENCE</scope>
    <source>
        <strain evidence="1">ARSEF 373</strain>
    </source>
</reference>
<sequence length="82" mass="9382">MQVYMTKEEFKAKIQAHFSDDLDALKQDLAFAELEVKKATNLGDLLVQCVELASNKFGWYGVYEKDDVFEDAVTWITNVCLV</sequence>
<keyword evidence="2" id="KW-1185">Reference proteome</keyword>
<protein>
    <submittedName>
        <fullName evidence="1">Uncharacterized protein</fullName>
    </submittedName>
</protein>